<sequence>MQQKTQCDPDESRRGEAPNPAPSGAETAQAQKACRPGRNGPAGYIGQATINITEPPYTGPYTAVWEEADREISSYP</sequence>
<evidence type="ECO:0000256" key="1">
    <source>
        <dbReference type="SAM" id="MobiDB-lite"/>
    </source>
</evidence>
<name>A0A403QP18_SALET</name>
<protein>
    <submittedName>
        <fullName evidence="2">Uncharacterized protein</fullName>
    </submittedName>
</protein>
<gene>
    <name evidence="2" type="ORF">D7N80_25745</name>
</gene>
<reference evidence="2" key="1">
    <citation type="submission" date="2018-09" db="EMBL/GenBank/DDBJ databases">
        <authorList>
            <person name="Ashton P.M."/>
            <person name="Dallman T."/>
            <person name="Nair S."/>
            <person name="De Pinna E."/>
            <person name="Peters T."/>
            <person name="Grant K."/>
        </authorList>
    </citation>
    <scope>NUCLEOTIDE SEQUENCE [LARGE SCALE GENOMIC DNA]</scope>
    <source>
        <strain evidence="2">598938</strain>
    </source>
</reference>
<dbReference type="AlphaFoldDB" id="A0A403QP18"/>
<feature type="region of interest" description="Disordered" evidence="1">
    <location>
        <begin position="1"/>
        <end position="46"/>
    </location>
</feature>
<accession>A0A403QP18</accession>
<proteinExistence type="predicted"/>
<dbReference type="Proteomes" id="UP000885348">
    <property type="component" value="Unassembled WGS sequence"/>
</dbReference>
<organism evidence="2">
    <name type="scientific">Salmonella enterica I</name>
    <dbReference type="NCBI Taxonomy" id="59201"/>
    <lineage>
        <taxon>Bacteria</taxon>
        <taxon>Pseudomonadati</taxon>
        <taxon>Pseudomonadota</taxon>
        <taxon>Gammaproteobacteria</taxon>
        <taxon>Enterobacterales</taxon>
        <taxon>Enterobacteriaceae</taxon>
        <taxon>Salmonella</taxon>
    </lineage>
</organism>
<evidence type="ECO:0000313" key="2">
    <source>
        <dbReference type="EMBL" id="MML56619.1"/>
    </source>
</evidence>
<dbReference type="EMBL" id="RVVJ01000047">
    <property type="protein sequence ID" value="MML56619.1"/>
    <property type="molecule type" value="Genomic_DNA"/>
</dbReference>
<comment type="caution">
    <text evidence="2">The sequence shown here is derived from an EMBL/GenBank/DDBJ whole genome shotgun (WGS) entry which is preliminary data.</text>
</comment>